<evidence type="ECO:0000313" key="5">
    <source>
        <dbReference type="Proteomes" id="UP000807769"/>
    </source>
</evidence>
<dbReference type="PROSITE" id="PS00678">
    <property type="entry name" value="WD_REPEATS_1"/>
    <property type="match status" value="4"/>
</dbReference>
<dbReference type="EMBL" id="JABBWG010000005">
    <property type="protein sequence ID" value="KAG1822650.1"/>
    <property type="molecule type" value="Genomic_DNA"/>
</dbReference>
<keyword evidence="5" id="KW-1185">Reference proteome</keyword>
<organism evidence="4 5">
    <name type="scientific">Suillus subaureus</name>
    <dbReference type="NCBI Taxonomy" id="48587"/>
    <lineage>
        <taxon>Eukaryota</taxon>
        <taxon>Fungi</taxon>
        <taxon>Dikarya</taxon>
        <taxon>Basidiomycota</taxon>
        <taxon>Agaricomycotina</taxon>
        <taxon>Agaricomycetes</taxon>
        <taxon>Agaricomycetidae</taxon>
        <taxon>Boletales</taxon>
        <taxon>Suillineae</taxon>
        <taxon>Suillaceae</taxon>
        <taxon>Suillus</taxon>
    </lineage>
</organism>
<gene>
    <name evidence="4" type="ORF">BJ212DRAFT_1425257</name>
</gene>
<feature type="repeat" description="WD" evidence="3">
    <location>
        <begin position="67"/>
        <end position="108"/>
    </location>
</feature>
<dbReference type="SUPFAM" id="SSF50978">
    <property type="entry name" value="WD40 repeat-like"/>
    <property type="match status" value="1"/>
</dbReference>
<keyword evidence="2" id="KW-0677">Repeat</keyword>
<accession>A0A9P7EIS0</accession>
<dbReference type="Gene3D" id="2.130.10.10">
    <property type="entry name" value="YVTN repeat-like/Quinoprotein amine dehydrogenase"/>
    <property type="match status" value="2"/>
</dbReference>
<feature type="non-terminal residue" evidence="4">
    <location>
        <position position="268"/>
    </location>
</feature>
<keyword evidence="4" id="KW-0723">Serine/threonine-protein kinase</keyword>
<dbReference type="Proteomes" id="UP000807769">
    <property type="component" value="Unassembled WGS sequence"/>
</dbReference>
<dbReference type="Pfam" id="PF00400">
    <property type="entry name" value="WD40"/>
    <property type="match status" value="5"/>
</dbReference>
<dbReference type="CDD" id="cd00200">
    <property type="entry name" value="WD40"/>
    <property type="match status" value="1"/>
</dbReference>
<dbReference type="PRINTS" id="PR00320">
    <property type="entry name" value="GPROTEINBRPT"/>
</dbReference>
<keyword evidence="4" id="KW-0418">Kinase</keyword>
<dbReference type="InterPro" id="IPR015943">
    <property type="entry name" value="WD40/YVTN_repeat-like_dom_sf"/>
</dbReference>
<dbReference type="SMART" id="SM00320">
    <property type="entry name" value="WD40"/>
    <property type="match status" value="5"/>
</dbReference>
<feature type="repeat" description="WD" evidence="3">
    <location>
        <begin position="159"/>
        <end position="202"/>
    </location>
</feature>
<protein>
    <submittedName>
        <fullName evidence="4">Serine/Threonine protein kinase with WD40 repeats</fullName>
    </submittedName>
</protein>
<evidence type="ECO:0000256" key="1">
    <source>
        <dbReference type="ARBA" id="ARBA00022574"/>
    </source>
</evidence>
<dbReference type="InterPro" id="IPR020472">
    <property type="entry name" value="WD40_PAC1"/>
</dbReference>
<dbReference type="GeneID" id="64631671"/>
<evidence type="ECO:0000256" key="3">
    <source>
        <dbReference type="PROSITE-ProRule" id="PRU00221"/>
    </source>
</evidence>
<dbReference type="OrthoDB" id="674604at2759"/>
<feature type="repeat" description="WD" evidence="3">
    <location>
        <begin position="1"/>
        <end position="23"/>
    </location>
</feature>
<dbReference type="AlphaFoldDB" id="A0A9P7EIS0"/>
<dbReference type="PANTHER" id="PTHR19848:SF8">
    <property type="entry name" value="F-BOX AND WD REPEAT DOMAIN CONTAINING 7"/>
    <property type="match status" value="1"/>
</dbReference>
<dbReference type="PROSITE" id="PS50082">
    <property type="entry name" value="WD_REPEATS_2"/>
    <property type="match status" value="5"/>
</dbReference>
<proteinExistence type="predicted"/>
<evidence type="ECO:0000256" key="2">
    <source>
        <dbReference type="ARBA" id="ARBA00022737"/>
    </source>
</evidence>
<name>A0A9P7EIS0_9AGAM</name>
<keyword evidence="4" id="KW-0808">Transferase</keyword>
<feature type="repeat" description="WD" evidence="3">
    <location>
        <begin position="25"/>
        <end position="66"/>
    </location>
</feature>
<reference evidence="4" key="1">
    <citation type="journal article" date="2020" name="New Phytol.">
        <title>Comparative genomics reveals dynamic genome evolution in host specialist ectomycorrhizal fungi.</title>
        <authorList>
            <person name="Lofgren L.A."/>
            <person name="Nguyen N.H."/>
            <person name="Vilgalys R."/>
            <person name="Ruytinx J."/>
            <person name="Liao H.L."/>
            <person name="Branco S."/>
            <person name="Kuo A."/>
            <person name="LaButti K."/>
            <person name="Lipzen A."/>
            <person name="Andreopoulos W."/>
            <person name="Pangilinan J."/>
            <person name="Riley R."/>
            <person name="Hundley H."/>
            <person name="Na H."/>
            <person name="Barry K."/>
            <person name="Grigoriev I.V."/>
            <person name="Stajich J.E."/>
            <person name="Kennedy P.G."/>
        </authorList>
    </citation>
    <scope>NUCLEOTIDE SEQUENCE</scope>
    <source>
        <strain evidence="4">MN1</strain>
    </source>
</reference>
<comment type="caution">
    <text evidence="4">The sequence shown here is derived from an EMBL/GenBank/DDBJ whole genome shotgun (WGS) entry which is preliminary data.</text>
</comment>
<sequence length="268" mass="29302">MMTCSRDGSLRVWNLKSGKQIGNDWRDGKSEVFTMALSPDGKKVVSGSKDGEVRLWDIETGKVVAKWMGHTDGVTSVCWSRDGRGVLSGSDDGTAKQWDVKSGKTILTPIETGHPALTVVYSPDMTMFATGGYEQPWDTGNKYHVKIWNLKTGELVATLKGHTEEVFFLVWPEAPDGKTLISGSYDQSIRTWDTTTWKQIAVLEGHTEGVFAIAISPNGRILASASEDKTARLWNLSNNQPISSPLQHQPLVKSVSFSVDGKLLATGC</sequence>
<dbReference type="RefSeq" id="XP_041197056.1">
    <property type="nucleotide sequence ID" value="XM_041337655.1"/>
</dbReference>
<dbReference type="PANTHER" id="PTHR19848">
    <property type="entry name" value="WD40 REPEAT PROTEIN"/>
    <property type="match status" value="1"/>
</dbReference>
<dbReference type="InterPro" id="IPR036322">
    <property type="entry name" value="WD40_repeat_dom_sf"/>
</dbReference>
<dbReference type="GO" id="GO:0004674">
    <property type="term" value="F:protein serine/threonine kinase activity"/>
    <property type="evidence" value="ECO:0007669"/>
    <property type="project" value="UniProtKB-KW"/>
</dbReference>
<evidence type="ECO:0000313" key="4">
    <source>
        <dbReference type="EMBL" id="KAG1822650.1"/>
    </source>
</evidence>
<feature type="repeat" description="WD" evidence="3">
    <location>
        <begin position="203"/>
        <end position="244"/>
    </location>
</feature>
<dbReference type="PROSITE" id="PS50294">
    <property type="entry name" value="WD_REPEATS_REGION"/>
    <property type="match status" value="5"/>
</dbReference>
<dbReference type="InterPro" id="IPR019775">
    <property type="entry name" value="WD40_repeat_CS"/>
</dbReference>
<keyword evidence="1 3" id="KW-0853">WD repeat</keyword>
<dbReference type="InterPro" id="IPR001680">
    <property type="entry name" value="WD40_rpt"/>
</dbReference>